<evidence type="ECO:0008006" key="3">
    <source>
        <dbReference type="Google" id="ProtNLM"/>
    </source>
</evidence>
<reference evidence="1 2" key="1">
    <citation type="submission" date="2023-07" db="EMBL/GenBank/DDBJ databases">
        <title>Sorghum-associated microbial communities from plants grown in Nebraska, USA.</title>
        <authorList>
            <person name="Schachtman D."/>
        </authorList>
    </citation>
    <scope>NUCLEOTIDE SEQUENCE [LARGE SCALE GENOMIC DNA]</scope>
    <source>
        <strain evidence="1 2">CC222</strain>
    </source>
</reference>
<protein>
    <recommendedName>
        <fullName evidence="3">Alkylmercury lyase</fullName>
    </recommendedName>
</protein>
<accession>A0ABT9S1H1</accession>
<name>A0ABT9S1H1_9MICC</name>
<dbReference type="RefSeq" id="WP_237430697.1">
    <property type="nucleotide sequence ID" value="NZ_JAUSRE010000027.1"/>
</dbReference>
<proteinExistence type="predicted"/>
<evidence type="ECO:0000313" key="1">
    <source>
        <dbReference type="EMBL" id="MDP9890369.1"/>
    </source>
</evidence>
<dbReference type="Proteomes" id="UP001226577">
    <property type="component" value="Unassembled WGS sequence"/>
</dbReference>
<sequence>MRTIPGCPNSGPALELFRHVLHAEGLDPELVTVREISSESEAAEMLFRGSPSFTAGGKDLFPSTADAGLSCRLYPAGTGLSGLPSAESLRAAVRGTAASST</sequence>
<dbReference type="EMBL" id="JAUSRE010000027">
    <property type="protein sequence ID" value="MDP9890369.1"/>
    <property type="molecule type" value="Genomic_DNA"/>
</dbReference>
<gene>
    <name evidence="1" type="ORF">J2X98_003983</name>
</gene>
<keyword evidence="2" id="KW-1185">Reference proteome</keyword>
<evidence type="ECO:0000313" key="2">
    <source>
        <dbReference type="Proteomes" id="UP001226577"/>
    </source>
</evidence>
<comment type="caution">
    <text evidence="1">The sequence shown here is derived from an EMBL/GenBank/DDBJ whole genome shotgun (WGS) entry which is preliminary data.</text>
</comment>
<organism evidence="1 2">
    <name type="scientific">Pseudarthrobacter enclensis</name>
    <dbReference type="NCBI Taxonomy" id="993070"/>
    <lineage>
        <taxon>Bacteria</taxon>
        <taxon>Bacillati</taxon>
        <taxon>Actinomycetota</taxon>
        <taxon>Actinomycetes</taxon>
        <taxon>Micrococcales</taxon>
        <taxon>Micrococcaceae</taxon>
        <taxon>Pseudarthrobacter</taxon>
    </lineage>
</organism>